<comment type="caution">
    <text evidence="3">The sequence shown here is derived from an EMBL/GenBank/DDBJ whole genome shotgun (WGS) entry which is preliminary data.</text>
</comment>
<sequence>MSFLVSVIIPVYNGEKYLQETLESVKNQAYSNIEVLFIDDSSTDSSLSILNAFAANDNRFKVFKKERGGMVPKTMNFIKPHINGDCFYYSSQDDIFSEDLIKSMVEKQIQTQADTVLPDMEFYHENNPENKTIVGLNGNRNIELTGKEALIASLDWAIHGFALFKTSLLEGVYFPEDAFDSDEYITRKLFLKSNKVVFSEGCFFYRQDNKNAITKTFSAKNIYTLNTAKKMYDLLDENDVPKEYVFQAQQTLLGNHFGFSAIHSFFNFKSNIEKEKTRDFLIDFKKNVFTNAFVFQNLNYVITRLKLKYMIFSMVYSITFLFDLVKPVYSMYIKIKWERKLNVSHQND</sequence>
<dbReference type="Pfam" id="PF00535">
    <property type="entry name" value="Glycos_transf_2"/>
    <property type="match status" value="1"/>
</dbReference>
<keyword evidence="1" id="KW-0472">Membrane</keyword>
<evidence type="ECO:0000259" key="2">
    <source>
        <dbReference type="Pfam" id="PF00535"/>
    </source>
</evidence>
<proteinExistence type="predicted"/>
<protein>
    <submittedName>
        <fullName evidence="3">Glycosyltransferase family 2 protein</fullName>
    </submittedName>
</protein>
<reference evidence="3 4" key="1">
    <citation type="submission" date="2020-03" db="EMBL/GenBank/DDBJ databases">
        <title>Tamlana sp. nov, isolated from XXX.</title>
        <authorList>
            <person name="Cao W.R."/>
        </authorList>
    </citation>
    <scope>NUCLEOTIDE SEQUENCE [LARGE SCALE GENOMIC DNA]</scope>
    <source>
        <strain evidence="3 4">HST1-43</strain>
    </source>
</reference>
<keyword evidence="4" id="KW-1185">Reference proteome</keyword>
<dbReference type="SUPFAM" id="SSF53448">
    <property type="entry name" value="Nucleotide-diphospho-sugar transferases"/>
    <property type="match status" value="1"/>
</dbReference>
<dbReference type="Gene3D" id="3.90.550.10">
    <property type="entry name" value="Spore Coat Polysaccharide Biosynthesis Protein SpsA, Chain A"/>
    <property type="match status" value="1"/>
</dbReference>
<keyword evidence="1" id="KW-1133">Transmembrane helix</keyword>
<organism evidence="3 4">
    <name type="scientific">Tamlana crocina</name>
    <dbReference type="NCBI Taxonomy" id="393006"/>
    <lineage>
        <taxon>Bacteria</taxon>
        <taxon>Pseudomonadati</taxon>
        <taxon>Bacteroidota</taxon>
        <taxon>Flavobacteriia</taxon>
        <taxon>Flavobacteriales</taxon>
        <taxon>Flavobacteriaceae</taxon>
        <taxon>Tamlana</taxon>
    </lineage>
</organism>
<keyword evidence="1" id="KW-0812">Transmembrane</keyword>
<feature type="domain" description="Glycosyltransferase 2-like" evidence="2">
    <location>
        <begin position="6"/>
        <end position="167"/>
    </location>
</feature>
<dbReference type="Proteomes" id="UP000760545">
    <property type="component" value="Unassembled WGS sequence"/>
</dbReference>
<name>A0ABX1DBV9_9FLAO</name>
<evidence type="ECO:0000313" key="3">
    <source>
        <dbReference type="EMBL" id="NJX14691.1"/>
    </source>
</evidence>
<dbReference type="PANTHER" id="PTHR22916">
    <property type="entry name" value="GLYCOSYLTRANSFERASE"/>
    <property type="match status" value="1"/>
</dbReference>
<dbReference type="RefSeq" id="WP_167916936.1">
    <property type="nucleotide sequence ID" value="NZ_JAAVJS010000004.1"/>
</dbReference>
<accession>A0ABX1DBV9</accession>
<dbReference type="InterPro" id="IPR029044">
    <property type="entry name" value="Nucleotide-diphossugar_trans"/>
</dbReference>
<feature type="transmembrane region" description="Helical" evidence="1">
    <location>
        <begin position="309"/>
        <end position="329"/>
    </location>
</feature>
<dbReference type="EMBL" id="JAAVJS010000004">
    <property type="protein sequence ID" value="NJX14691.1"/>
    <property type="molecule type" value="Genomic_DNA"/>
</dbReference>
<dbReference type="InterPro" id="IPR001173">
    <property type="entry name" value="Glyco_trans_2-like"/>
</dbReference>
<gene>
    <name evidence="3" type="ORF">HC176_04250</name>
</gene>
<dbReference type="CDD" id="cd00761">
    <property type="entry name" value="Glyco_tranf_GTA_type"/>
    <property type="match status" value="1"/>
</dbReference>
<evidence type="ECO:0000313" key="4">
    <source>
        <dbReference type="Proteomes" id="UP000760545"/>
    </source>
</evidence>
<evidence type="ECO:0000256" key="1">
    <source>
        <dbReference type="SAM" id="Phobius"/>
    </source>
</evidence>